<comment type="subcellular location">
    <subcellularLocation>
        <location evidence="1">Membrane</location>
        <topology evidence="1">Multi-pass membrane protein</topology>
    </subcellularLocation>
</comment>
<feature type="transmembrane region" description="Helical" evidence="5">
    <location>
        <begin position="370"/>
        <end position="391"/>
    </location>
</feature>
<dbReference type="InterPro" id="IPR052556">
    <property type="entry name" value="PolySynth_Transporter"/>
</dbReference>
<evidence type="ECO:0000313" key="7">
    <source>
        <dbReference type="Proteomes" id="UP001576776"/>
    </source>
</evidence>
<accession>A0ABV4YIK5</accession>
<keyword evidence="7" id="KW-1185">Reference proteome</keyword>
<reference evidence="6 7" key="1">
    <citation type="submission" date="2024-09" db="EMBL/GenBank/DDBJ databases">
        <title>Floridaenema gen nov. (Aerosakkonemataceae, Aerosakkonematales ord. nov., Cyanobacteria) from benthic tropical and subtropical fresh waters, with the description of four new species.</title>
        <authorList>
            <person name="Moretto J.A."/>
            <person name="Berthold D.E."/>
            <person name="Lefler F.W."/>
            <person name="Huang I.-S."/>
            <person name="Laughinghouse H. IV."/>
        </authorList>
    </citation>
    <scope>NUCLEOTIDE SEQUENCE [LARGE SCALE GENOMIC DNA]</scope>
    <source>
        <strain evidence="6 7">BLCC-F154</strain>
    </source>
</reference>
<feature type="transmembrane region" description="Helical" evidence="5">
    <location>
        <begin position="311"/>
        <end position="333"/>
    </location>
</feature>
<dbReference type="PANTHER" id="PTHR43424:SF1">
    <property type="entry name" value="LOCUS PUTATIVE PROTEIN 1-RELATED"/>
    <property type="match status" value="1"/>
</dbReference>
<dbReference type="Proteomes" id="UP001576776">
    <property type="component" value="Unassembled WGS sequence"/>
</dbReference>
<protein>
    <submittedName>
        <fullName evidence="6">Flippase</fullName>
    </submittedName>
</protein>
<evidence type="ECO:0000256" key="1">
    <source>
        <dbReference type="ARBA" id="ARBA00004141"/>
    </source>
</evidence>
<feature type="transmembrane region" description="Helical" evidence="5">
    <location>
        <begin position="339"/>
        <end position="358"/>
    </location>
</feature>
<feature type="transmembrane region" description="Helical" evidence="5">
    <location>
        <begin position="157"/>
        <end position="177"/>
    </location>
</feature>
<evidence type="ECO:0000256" key="5">
    <source>
        <dbReference type="SAM" id="Phobius"/>
    </source>
</evidence>
<dbReference type="RefSeq" id="WP_413260148.1">
    <property type="nucleotide sequence ID" value="NZ_JBHFNS010000092.1"/>
</dbReference>
<keyword evidence="3 5" id="KW-1133">Transmembrane helix</keyword>
<keyword evidence="4 5" id="KW-0472">Membrane</keyword>
<name>A0ABV4YIK5_9CYAN</name>
<feature type="transmembrane region" description="Helical" evidence="5">
    <location>
        <begin position="94"/>
        <end position="119"/>
    </location>
</feature>
<evidence type="ECO:0000256" key="4">
    <source>
        <dbReference type="ARBA" id="ARBA00023136"/>
    </source>
</evidence>
<dbReference type="PANTHER" id="PTHR43424">
    <property type="entry name" value="LOCUS PUTATIVE PROTEIN 1-RELATED"/>
    <property type="match status" value="1"/>
</dbReference>
<feature type="transmembrane region" description="Helical" evidence="5">
    <location>
        <begin position="183"/>
        <end position="207"/>
    </location>
</feature>
<dbReference type="InterPro" id="IPR002797">
    <property type="entry name" value="Polysacc_synth"/>
</dbReference>
<gene>
    <name evidence="6" type="ORF">ACE1B6_25730</name>
</gene>
<feature type="transmembrane region" description="Helical" evidence="5">
    <location>
        <begin position="125"/>
        <end position="145"/>
    </location>
</feature>
<comment type="caution">
    <text evidence="6">The sequence shown here is derived from an EMBL/GenBank/DDBJ whole genome shotgun (WGS) entry which is preliminary data.</text>
</comment>
<dbReference type="EMBL" id="JBHFNS010000092">
    <property type="protein sequence ID" value="MFB2938666.1"/>
    <property type="molecule type" value="Genomic_DNA"/>
</dbReference>
<feature type="transmembrane region" description="Helical" evidence="5">
    <location>
        <begin position="228"/>
        <end position="245"/>
    </location>
</feature>
<organism evidence="6 7">
    <name type="scientific">Floridaenema fluviatile BLCC-F154</name>
    <dbReference type="NCBI Taxonomy" id="3153640"/>
    <lineage>
        <taxon>Bacteria</taxon>
        <taxon>Bacillati</taxon>
        <taxon>Cyanobacteriota</taxon>
        <taxon>Cyanophyceae</taxon>
        <taxon>Oscillatoriophycideae</taxon>
        <taxon>Aerosakkonematales</taxon>
        <taxon>Aerosakkonemataceae</taxon>
        <taxon>Floridanema</taxon>
        <taxon>Floridanema fluviatile</taxon>
    </lineage>
</organism>
<proteinExistence type="predicted"/>
<evidence type="ECO:0000313" key="6">
    <source>
        <dbReference type="EMBL" id="MFB2938666.1"/>
    </source>
</evidence>
<dbReference type="CDD" id="cd13128">
    <property type="entry name" value="MATE_Wzx_like"/>
    <property type="match status" value="1"/>
</dbReference>
<evidence type="ECO:0000256" key="3">
    <source>
        <dbReference type="ARBA" id="ARBA00022989"/>
    </source>
</evidence>
<feature type="transmembrane region" description="Helical" evidence="5">
    <location>
        <begin position="397"/>
        <end position="418"/>
    </location>
</feature>
<sequence>MLNKIIKVISEKINPGRRKVFTNISWLLGERVFRMAVSFLLLAWTARYLGVNDFGLLNYAIAFSDMFSPLFQLASSQIVFRDLVTHPSEKEEILGTAALLKFIIGIFVFILAVGTIFFLQPNDSLTIKLVFIISIPSLISGFSIIESWFQSQVEMKYTIWARNSVFIITTLMRIVLLELQAPLIFFAWLVVIESVLNTLGFISIYHLTKQSILAWRANWERAKNLMRISWPLILSSLSIIVYLRIDQVMLGQLADAKAVGIYAIAVRLSEVWPFASTAIVKSVSPSIIAARKDSEEVYYKKIQKLCNLQAALVYCIAIPMTFLSTPLVTLLFGKDFAPAGIVLSIHIWSAMFLFLGYVKEVWIITEGLTGFAFAFSFAGAIMNLILNFLLIPKYREVGAAIATVISYGFADYIMCFLYPPARKFGLIMTQAMTLNLVKVSKV</sequence>
<keyword evidence="2 5" id="KW-0812">Transmembrane</keyword>
<evidence type="ECO:0000256" key="2">
    <source>
        <dbReference type="ARBA" id="ARBA00022692"/>
    </source>
</evidence>
<dbReference type="Pfam" id="PF01943">
    <property type="entry name" value="Polysacc_synt"/>
    <property type="match status" value="1"/>
</dbReference>